<dbReference type="GO" id="GO:0017178">
    <property type="term" value="F:diphthine-ammonia ligase activity"/>
    <property type="evidence" value="ECO:0007669"/>
    <property type="project" value="TreeGrafter"/>
</dbReference>
<proteinExistence type="predicted"/>
<dbReference type="EMBL" id="CABIJS010000356">
    <property type="protein sequence ID" value="VUZ50295.1"/>
    <property type="molecule type" value="Genomic_DNA"/>
</dbReference>
<reference evidence="1 2" key="1">
    <citation type="submission" date="2019-07" db="EMBL/GenBank/DDBJ databases">
        <authorList>
            <person name="Jastrzebski P J."/>
            <person name="Paukszto L."/>
            <person name="Jastrzebski P J."/>
        </authorList>
    </citation>
    <scope>NUCLEOTIDE SEQUENCE [LARGE SCALE GENOMIC DNA]</scope>
    <source>
        <strain evidence="1 2">WMS-il1</strain>
    </source>
</reference>
<dbReference type="InterPro" id="IPR035959">
    <property type="entry name" value="RutC-like_sf"/>
</dbReference>
<dbReference type="Gene3D" id="3.30.1330.40">
    <property type="entry name" value="RutC-like"/>
    <property type="match status" value="1"/>
</dbReference>
<dbReference type="PANTHER" id="PTHR12196:SF2">
    <property type="entry name" value="DIPHTHINE--AMMONIA LIGASE"/>
    <property type="match status" value="1"/>
</dbReference>
<evidence type="ECO:0000313" key="2">
    <source>
        <dbReference type="Proteomes" id="UP000321570"/>
    </source>
</evidence>
<name>A0A564YSU3_HYMDI</name>
<evidence type="ECO:0000313" key="1">
    <source>
        <dbReference type="EMBL" id="VUZ50295.1"/>
    </source>
</evidence>
<organism evidence="1 2">
    <name type="scientific">Hymenolepis diminuta</name>
    <name type="common">Rat tapeworm</name>
    <dbReference type="NCBI Taxonomy" id="6216"/>
    <lineage>
        <taxon>Eukaryota</taxon>
        <taxon>Metazoa</taxon>
        <taxon>Spiralia</taxon>
        <taxon>Lophotrochozoa</taxon>
        <taxon>Platyhelminthes</taxon>
        <taxon>Cestoda</taxon>
        <taxon>Eucestoda</taxon>
        <taxon>Cyclophyllidea</taxon>
        <taxon>Hymenolepididae</taxon>
        <taxon>Hymenolepis</taxon>
    </lineage>
</organism>
<protein>
    <submittedName>
        <fullName evidence="1">Uncharacterized protein</fullName>
    </submittedName>
</protein>
<dbReference type="AlphaFoldDB" id="A0A564YSU3"/>
<dbReference type="PANTHER" id="PTHR12196">
    <property type="entry name" value="DOMAIN OF UNKNOWN FUNCTION 71 DUF71 -CONTAINING PROTEIN"/>
    <property type="match status" value="1"/>
</dbReference>
<sequence length="319" mass="35821">MKTTITCKNSSVDDVLHCIMTINLKISDESIRETVKYGFKNLFITRLNSLPSFFCVSSSLTQDTLALFRDYDAYTEVAKGTQVVVSIACILASPETRSTANVETMRVRSFSHWAPAIPLTHYHSQAVKYASQDCFFSGVIGVMPETGEFPSMSEVVSGGLPLHVEQQCWLALRHAHRLIMAMERCGWLCLAYAVVYATSMETLQRAKEQFHNTVCKALSEWKKAEQCFCHTRMVWVVAINLPDGAAVQWQFATSKRICSQDDYRSVVLGKEASSKLDVGCNHLFLVKTDVFPPLDTEGMIIPVERFLEENMELACVNLC</sequence>
<accession>A0A564YSU3</accession>
<gene>
    <name evidence="1" type="ORF">WMSIL1_LOCUS9294</name>
</gene>
<dbReference type="GO" id="GO:0017183">
    <property type="term" value="P:protein histidyl modification to diphthamide"/>
    <property type="evidence" value="ECO:0007669"/>
    <property type="project" value="TreeGrafter"/>
</dbReference>
<dbReference type="Proteomes" id="UP000321570">
    <property type="component" value="Unassembled WGS sequence"/>
</dbReference>
<dbReference type="InterPro" id="IPR030662">
    <property type="entry name" value="DPH6/MJ0570"/>
</dbReference>
<dbReference type="SUPFAM" id="SSF55298">
    <property type="entry name" value="YjgF-like"/>
    <property type="match status" value="1"/>
</dbReference>
<feature type="non-terminal residue" evidence="1">
    <location>
        <position position="319"/>
    </location>
</feature>
<keyword evidence="2" id="KW-1185">Reference proteome</keyword>